<dbReference type="Proteomes" id="UP001213799">
    <property type="component" value="Unassembled WGS sequence"/>
</dbReference>
<proteinExistence type="predicted"/>
<dbReference type="RefSeq" id="XP_056748599.1">
    <property type="nucleotide sequence ID" value="XM_056903312.1"/>
</dbReference>
<sequence>MFKRLNGRLLPHTFQLQHDSVNETTSDLRAKSEGMINPQEKEGPNIKIGFQENDEFEELQGNLIVISTKAVVFCQFFSSTSIMAKVFI</sequence>
<accession>A0AAD6DNC0</accession>
<comment type="caution">
    <text evidence="1">The sequence shown here is derived from an EMBL/GenBank/DDBJ whole genome shotgun (WGS) entry which is preliminary data.</text>
</comment>
<organism evidence="1 2">
    <name type="scientific">Penicillium hordei</name>
    <dbReference type="NCBI Taxonomy" id="40994"/>
    <lineage>
        <taxon>Eukaryota</taxon>
        <taxon>Fungi</taxon>
        <taxon>Dikarya</taxon>
        <taxon>Ascomycota</taxon>
        <taxon>Pezizomycotina</taxon>
        <taxon>Eurotiomycetes</taxon>
        <taxon>Eurotiomycetidae</taxon>
        <taxon>Eurotiales</taxon>
        <taxon>Aspergillaceae</taxon>
        <taxon>Penicillium</taxon>
    </lineage>
</organism>
<reference evidence="1" key="1">
    <citation type="journal article" date="2023" name="IMA Fungus">
        <title>Comparative genomic study of the Penicillium genus elucidates a diverse pangenome and 15 lateral gene transfer events.</title>
        <authorList>
            <person name="Petersen C."/>
            <person name="Sorensen T."/>
            <person name="Nielsen M.R."/>
            <person name="Sondergaard T.E."/>
            <person name="Sorensen J.L."/>
            <person name="Fitzpatrick D.A."/>
            <person name="Frisvad J.C."/>
            <person name="Nielsen K.L."/>
        </authorList>
    </citation>
    <scope>NUCLEOTIDE SEQUENCE</scope>
    <source>
        <strain evidence="1">IBT 12815</strain>
    </source>
</reference>
<evidence type="ECO:0000313" key="1">
    <source>
        <dbReference type="EMBL" id="KAJ5589580.1"/>
    </source>
</evidence>
<dbReference type="AlphaFoldDB" id="A0AAD6DNC0"/>
<name>A0AAD6DNC0_9EURO</name>
<keyword evidence="2" id="KW-1185">Reference proteome</keyword>
<evidence type="ECO:0000313" key="2">
    <source>
        <dbReference type="Proteomes" id="UP001213799"/>
    </source>
</evidence>
<protein>
    <submittedName>
        <fullName evidence="1">Uncharacterized protein</fullName>
    </submittedName>
</protein>
<reference evidence="1" key="2">
    <citation type="submission" date="2023-01" db="EMBL/GenBank/DDBJ databases">
        <authorList>
            <person name="Petersen C."/>
        </authorList>
    </citation>
    <scope>NUCLEOTIDE SEQUENCE</scope>
    <source>
        <strain evidence="1">IBT 12815</strain>
    </source>
</reference>
<dbReference type="GeneID" id="81593554"/>
<gene>
    <name evidence="1" type="ORF">N7537_012258</name>
</gene>
<dbReference type="EMBL" id="JAQJAE010000006">
    <property type="protein sequence ID" value="KAJ5589580.1"/>
    <property type="molecule type" value="Genomic_DNA"/>
</dbReference>